<reference evidence="2" key="1">
    <citation type="submission" date="2016-10" db="EMBL/GenBank/DDBJ databases">
        <authorList>
            <person name="Varghese N."/>
            <person name="Submissions S."/>
        </authorList>
    </citation>
    <scope>NUCLEOTIDE SEQUENCE [LARGE SCALE GENOMIC DNA]</scope>
    <source>
        <strain evidence="2">CGMCC 1.10784</strain>
    </source>
</reference>
<dbReference type="EMBL" id="FOMT01000004">
    <property type="protein sequence ID" value="SFE85662.1"/>
    <property type="molecule type" value="Genomic_DNA"/>
</dbReference>
<evidence type="ECO:0000313" key="2">
    <source>
        <dbReference type="Proteomes" id="UP000198855"/>
    </source>
</evidence>
<name>A0A1I2DY57_9BACL</name>
<keyword evidence="2" id="KW-1185">Reference proteome</keyword>
<dbReference type="AlphaFoldDB" id="A0A1I2DY57"/>
<gene>
    <name evidence="1" type="ORF">SAMN05216378_4347</name>
</gene>
<sequence>MSMNRKLFTDPDFEEAVRRKYPVRVFKDDYIVNNGGTVVRFDDSIVVIQSSVSDLVYYTRQECEFFEVRKR</sequence>
<dbReference type="OrthoDB" id="2638183at2"/>
<organism evidence="1 2">
    <name type="scientific">Paenibacillus catalpae</name>
    <dbReference type="NCBI Taxonomy" id="1045775"/>
    <lineage>
        <taxon>Bacteria</taxon>
        <taxon>Bacillati</taxon>
        <taxon>Bacillota</taxon>
        <taxon>Bacilli</taxon>
        <taxon>Bacillales</taxon>
        <taxon>Paenibacillaceae</taxon>
        <taxon>Paenibacillus</taxon>
    </lineage>
</organism>
<dbReference type="Proteomes" id="UP000198855">
    <property type="component" value="Unassembled WGS sequence"/>
</dbReference>
<accession>A0A1I2DY57</accession>
<proteinExistence type="predicted"/>
<dbReference type="RefSeq" id="WP_091188506.1">
    <property type="nucleotide sequence ID" value="NZ_FOMT01000004.1"/>
</dbReference>
<evidence type="ECO:0000313" key="1">
    <source>
        <dbReference type="EMBL" id="SFE85662.1"/>
    </source>
</evidence>
<dbReference type="STRING" id="1045775.SAMN05216378_4347"/>
<protein>
    <submittedName>
        <fullName evidence="1">Uncharacterized protein</fullName>
    </submittedName>
</protein>